<feature type="signal peptide" evidence="1">
    <location>
        <begin position="1"/>
        <end position="19"/>
    </location>
</feature>
<comment type="caution">
    <text evidence="2">The sequence shown here is derived from an EMBL/GenBank/DDBJ whole genome shotgun (WGS) entry which is preliminary data.</text>
</comment>
<feature type="chain" id="PRO_5041675367" evidence="1">
    <location>
        <begin position="20"/>
        <end position="98"/>
    </location>
</feature>
<dbReference type="Proteomes" id="UP001188597">
    <property type="component" value="Unassembled WGS sequence"/>
</dbReference>
<dbReference type="PANTHER" id="PTHR47587">
    <property type="entry name" value="OS05G0103500 PROTEIN"/>
    <property type="match status" value="1"/>
</dbReference>
<accession>A0AA88X245</accession>
<evidence type="ECO:0000256" key="1">
    <source>
        <dbReference type="SAM" id="SignalP"/>
    </source>
</evidence>
<sequence length="98" mass="11165">MAAALRLGFAIFCLSPVMRIHRQWWFLVNNTTSAVASFDVGPVWAMTKRKEDIAKEVTQRAKDLHDKEFQLPYEKPMACLAEKKMLGWSATGNIPRTP</sequence>
<gene>
    <name evidence="2" type="ORF">RJ639_029776</name>
</gene>
<protein>
    <submittedName>
        <fullName evidence="2">Uncharacterized protein</fullName>
    </submittedName>
</protein>
<keyword evidence="1" id="KW-0732">Signal</keyword>
<keyword evidence="3" id="KW-1185">Reference proteome</keyword>
<organism evidence="2 3">
    <name type="scientific">Escallonia herrerae</name>
    <dbReference type="NCBI Taxonomy" id="1293975"/>
    <lineage>
        <taxon>Eukaryota</taxon>
        <taxon>Viridiplantae</taxon>
        <taxon>Streptophyta</taxon>
        <taxon>Embryophyta</taxon>
        <taxon>Tracheophyta</taxon>
        <taxon>Spermatophyta</taxon>
        <taxon>Magnoliopsida</taxon>
        <taxon>eudicotyledons</taxon>
        <taxon>Gunneridae</taxon>
        <taxon>Pentapetalae</taxon>
        <taxon>asterids</taxon>
        <taxon>campanulids</taxon>
        <taxon>Escalloniales</taxon>
        <taxon>Escalloniaceae</taxon>
        <taxon>Escallonia</taxon>
    </lineage>
</organism>
<proteinExistence type="predicted"/>
<reference evidence="2" key="1">
    <citation type="submission" date="2022-12" db="EMBL/GenBank/DDBJ databases">
        <title>Draft genome assemblies for two species of Escallonia (Escalloniales).</title>
        <authorList>
            <person name="Chanderbali A."/>
            <person name="Dervinis C."/>
            <person name="Anghel I."/>
            <person name="Soltis D."/>
            <person name="Soltis P."/>
            <person name="Zapata F."/>
        </authorList>
    </citation>
    <scope>NUCLEOTIDE SEQUENCE</scope>
    <source>
        <strain evidence="2">UCBG64.0493</strain>
        <tissue evidence="2">Leaf</tissue>
    </source>
</reference>
<name>A0AA88X245_9ASTE</name>
<evidence type="ECO:0000313" key="3">
    <source>
        <dbReference type="Proteomes" id="UP001188597"/>
    </source>
</evidence>
<evidence type="ECO:0000313" key="2">
    <source>
        <dbReference type="EMBL" id="KAK3038478.1"/>
    </source>
</evidence>
<dbReference type="AlphaFoldDB" id="A0AA88X245"/>
<dbReference type="EMBL" id="JAVXUP010000095">
    <property type="protein sequence ID" value="KAK3038478.1"/>
    <property type="molecule type" value="Genomic_DNA"/>
</dbReference>
<dbReference type="PANTHER" id="PTHR47587:SF2">
    <property type="entry name" value="OS05G0103500 PROTEIN"/>
    <property type="match status" value="1"/>
</dbReference>